<gene>
    <name evidence="1" type="ORF">GCM10011339_31470</name>
</gene>
<dbReference type="RefSeq" id="WP_137404200.1">
    <property type="nucleotide sequence ID" value="NZ_BMIU01000017.1"/>
</dbReference>
<dbReference type="Proteomes" id="UP000647339">
    <property type="component" value="Unassembled WGS sequence"/>
</dbReference>
<sequence length="148" mass="17158">MHPYFSHLLQDIQDAHKEESFPNPIDKSDIEEHFQEIDQWLSGDAAHTLGYYCGLSPEDFPPSNDFSDEEIKHICEAFEKMLASWGGIHDTPNNFPIREKYSLIIGLLEEDFTPINGGVYVFDWCTGYAPDCRLGVYCRCLEFWKEDQ</sequence>
<reference evidence="2" key="1">
    <citation type="journal article" date="2019" name="Int. J. Syst. Evol. Microbiol.">
        <title>The Global Catalogue of Microorganisms (GCM) 10K type strain sequencing project: providing services to taxonomists for standard genome sequencing and annotation.</title>
        <authorList>
            <consortium name="The Broad Institute Genomics Platform"/>
            <consortium name="The Broad Institute Genome Sequencing Center for Infectious Disease"/>
            <person name="Wu L."/>
            <person name="Ma J."/>
        </authorList>
    </citation>
    <scope>NUCLEOTIDE SEQUENCE [LARGE SCALE GENOMIC DNA]</scope>
    <source>
        <strain evidence="2">CGMCC 1.15407</strain>
    </source>
</reference>
<name>A0ABQ1V7P5_9BACT</name>
<evidence type="ECO:0000313" key="2">
    <source>
        <dbReference type="Proteomes" id="UP000647339"/>
    </source>
</evidence>
<accession>A0ABQ1V7P5</accession>
<evidence type="ECO:0000313" key="1">
    <source>
        <dbReference type="EMBL" id="GGF40602.1"/>
    </source>
</evidence>
<organism evidence="1 2">
    <name type="scientific">Echinicola rosea</name>
    <dbReference type="NCBI Taxonomy" id="1807691"/>
    <lineage>
        <taxon>Bacteria</taxon>
        <taxon>Pseudomonadati</taxon>
        <taxon>Bacteroidota</taxon>
        <taxon>Cytophagia</taxon>
        <taxon>Cytophagales</taxon>
        <taxon>Cyclobacteriaceae</taxon>
        <taxon>Echinicola</taxon>
    </lineage>
</organism>
<proteinExistence type="predicted"/>
<protein>
    <submittedName>
        <fullName evidence="1">Uncharacterized protein</fullName>
    </submittedName>
</protein>
<dbReference type="EMBL" id="BMIU01000017">
    <property type="protein sequence ID" value="GGF40602.1"/>
    <property type="molecule type" value="Genomic_DNA"/>
</dbReference>
<comment type="caution">
    <text evidence="1">The sequence shown here is derived from an EMBL/GenBank/DDBJ whole genome shotgun (WGS) entry which is preliminary data.</text>
</comment>
<keyword evidence="2" id="KW-1185">Reference proteome</keyword>